<feature type="transmembrane region" description="Helical" evidence="7">
    <location>
        <begin position="118"/>
        <end position="137"/>
    </location>
</feature>
<dbReference type="EMBL" id="GEDV01009896">
    <property type="protein sequence ID" value="JAP78661.1"/>
    <property type="molecule type" value="Transcribed_RNA"/>
</dbReference>
<evidence type="ECO:0000256" key="4">
    <source>
        <dbReference type="ARBA" id="ARBA00022989"/>
    </source>
</evidence>
<dbReference type="InterPro" id="IPR045891">
    <property type="entry name" value="ZIP9"/>
</dbReference>
<feature type="transmembrane region" description="Helical" evidence="7">
    <location>
        <begin position="197"/>
        <end position="218"/>
    </location>
</feature>
<name>A0A131YL68_RHIAP</name>
<evidence type="ECO:0000256" key="2">
    <source>
        <dbReference type="ARBA" id="ARBA00004394"/>
    </source>
</evidence>
<keyword evidence="4 7" id="KW-1133">Transmembrane helix</keyword>
<organism evidence="8">
    <name type="scientific">Rhipicephalus appendiculatus</name>
    <name type="common">Brown ear tick</name>
    <dbReference type="NCBI Taxonomy" id="34631"/>
    <lineage>
        <taxon>Eukaryota</taxon>
        <taxon>Metazoa</taxon>
        <taxon>Ecdysozoa</taxon>
        <taxon>Arthropoda</taxon>
        <taxon>Chelicerata</taxon>
        <taxon>Arachnida</taxon>
        <taxon>Acari</taxon>
        <taxon>Parasitiformes</taxon>
        <taxon>Ixodida</taxon>
        <taxon>Ixodoidea</taxon>
        <taxon>Ixodidae</taxon>
        <taxon>Rhipicephalinae</taxon>
        <taxon>Rhipicephalus</taxon>
        <taxon>Rhipicephalus</taxon>
    </lineage>
</organism>
<accession>A0A131YL68</accession>
<dbReference type="AlphaFoldDB" id="A0A131YL68"/>
<feature type="transmembrane region" description="Helical" evidence="7">
    <location>
        <begin position="261"/>
        <end position="283"/>
    </location>
</feature>
<evidence type="ECO:0000256" key="6">
    <source>
        <dbReference type="ARBA" id="ARBA00023136"/>
    </source>
</evidence>
<keyword evidence="3 7" id="KW-0812">Transmembrane</keyword>
<evidence type="ECO:0000313" key="8">
    <source>
        <dbReference type="EMBL" id="JAP78661.1"/>
    </source>
</evidence>
<dbReference type="GO" id="GO:0006829">
    <property type="term" value="P:zinc ion transport"/>
    <property type="evidence" value="ECO:0007669"/>
    <property type="project" value="InterPro"/>
</dbReference>
<feature type="transmembrane region" description="Helical" evidence="7">
    <location>
        <begin position="6"/>
        <end position="28"/>
    </location>
</feature>
<dbReference type="PANTHER" id="PTHR16133:SF0">
    <property type="entry name" value="ZINC_IRON REGULATED TRANSPORTER-RELATED PROTEIN 102B, ISOFORM E"/>
    <property type="match status" value="1"/>
</dbReference>
<keyword evidence="5" id="KW-0333">Golgi apparatus</keyword>
<keyword evidence="6 7" id="KW-0472">Membrane</keyword>
<comment type="subcellular location">
    <subcellularLocation>
        <location evidence="1">Endomembrane system</location>
        <topology evidence="1">Multi-pass membrane protein</topology>
    </subcellularLocation>
    <subcellularLocation>
        <location evidence="2">Golgi apparatus membrane</location>
    </subcellularLocation>
</comment>
<dbReference type="GO" id="GO:0046873">
    <property type="term" value="F:metal ion transmembrane transporter activity"/>
    <property type="evidence" value="ECO:0007669"/>
    <property type="project" value="InterPro"/>
</dbReference>
<protein>
    <submittedName>
        <fullName evidence="8">Zinc transporter zip9</fullName>
    </submittedName>
</protein>
<evidence type="ECO:0000256" key="1">
    <source>
        <dbReference type="ARBA" id="ARBA00004127"/>
    </source>
</evidence>
<evidence type="ECO:0000256" key="7">
    <source>
        <dbReference type="SAM" id="Phobius"/>
    </source>
</evidence>
<evidence type="ECO:0000256" key="3">
    <source>
        <dbReference type="ARBA" id="ARBA00022692"/>
    </source>
</evidence>
<feature type="transmembrane region" description="Helical" evidence="7">
    <location>
        <begin position="230"/>
        <end position="249"/>
    </location>
</feature>
<dbReference type="GO" id="GO:0000139">
    <property type="term" value="C:Golgi membrane"/>
    <property type="evidence" value="ECO:0007669"/>
    <property type="project" value="UniProtKB-SubCell"/>
</dbReference>
<evidence type="ECO:0000256" key="5">
    <source>
        <dbReference type="ARBA" id="ARBA00023034"/>
    </source>
</evidence>
<sequence>MADFVMLLALAGAMFVGSYMSGMVPLSVPLTEARLHLVSVFGAGLLVGTALSVIIPEGISTLYLAQIKELVHDTQTEAHNGHKLGDATLTAASGASHHGHSHDDELHGKLEAIDPRNLVGITLVLGFLFMLLVDQLISQHKHHKALAMAVSDPEGSNSVHTQGRSFTATLGLVVHAAADGVALGAAATTSNLDTEAVVFLAIMLHKAPAAFALVSFLMHETVERSTIRKHLLIFSLAAPLLAIITFLAINRGAPQSMASQNATGVALLFSAGTFLYVATVHVLPELVVRHTTHQADNRGRLNTPPNEGFTRTDVLAIVVGTLLPMILTVGHHGH</sequence>
<dbReference type="Pfam" id="PF02535">
    <property type="entry name" value="Zip"/>
    <property type="match status" value="1"/>
</dbReference>
<feature type="transmembrane region" description="Helical" evidence="7">
    <location>
        <begin position="35"/>
        <end position="55"/>
    </location>
</feature>
<proteinExistence type="predicted"/>
<dbReference type="PANTHER" id="PTHR16133">
    <property type="entry name" value="SOLUTE CARRIER FAMILY 39 ZINC TRANSPORTER , MEMBER 9-RELATED"/>
    <property type="match status" value="1"/>
</dbReference>
<reference evidence="8" key="1">
    <citation type="journal article" date="2016" name="Ticks Tick Borne Dis.">
        <title>De novo assembly and annotation of the salivary gland transcriptome of Rhipicephalus appendiculatus male and female ticks during blood feeding.</title>
        <authorList>
            <person name="de Castro M.H."/>
            <person name="de Klerk D."/>
            <person name="Pienaar R."/>
            <person name="Latif A.A."/>
            <person name="Rees D.J."/>
            <person name="Mans B.J."/>
        </authorList>
    </citation>
    <scope>NUCLEOTIDE SEQUENCE</scope>
    <source>
        <tissue evidence="8">Salivary glands</tissue>
    </source>
</reference>
<dbReference type="InterPro" id="IPR003689">
    <property type="entry name" value="ZIP"/>
</dbReference>